<dbReference type="Proteomes" id="UP001187343">
    <property type="component" value="Unassembled WGS sequence"/>
</dbReference>
<organism evidence="7 8">
    <name type="scientific">Cirrhinus molitorella</name>
    <name type="common">mud carp</name>
    <dbReference type="NCBI Taxonomy" id="172907"/>
    <lineage>
        <taxon>Eukaryota</taxon>
        <taxon>Metazoa</taxon>
        <taxon>Chordata</taxon>
        <taxon>Craniata</taxon>
        <taxon>Vertebrata</taxon>
        <taxon>Euteleostomi</taxon>
        <taxon>Actinopterygii</taxon>
        <taxon>Neopterygii</taxon>
        <taxon>Teleostei</taxon>
        <taxon>Ostariophysi</taxon>
        <taxon>Cypriniformes</taxon>
        <taxon>Cyprinidae</taxon>
        <taxon>Labeoninae</taxon>
        <taxon>Labeonini</taxon>
        <taxon>Cirrhinus</taxon>
    </lineage>
</organism>
<dbReference type="AlphaFoldDB" id="A0AA88TX37"/>
<sequence>MSLTVSQNEGVKVITFTSNPNSEWPIPCQVLGSLCHRPACAISQHVKAKMMSIYATLGIVQIIAGVLNIGTGILFIIYGIHDHIMMFNFPFWIGGVFLVVGVLSIVADNFPSYFLLLVTVVLNKVSALLAMIGLALYTWDLVGAETAEGIYNSSTMVNHWMSLREALDVTMMIISGLQLCVTLSFSVLTMKELCETNSVEDLYLYKPLKEEITVSHVC</sequence>
<feature type="transmembrane region" description="Helical" evidence="6">
    <location>
        <begin position="113"/>
        <end position="137"/>
    </location>
</feature>
<dbReference type="PANTHER" id="PTHR23320:SF125">
    <property type="entry name" value="TRANSMEMBRANE PROTEIN 176L.1-RELATED"/>
    <property type="match status" value="1"/>
</dbReference>
<dbReference type="Pfam" id="PF04103">
    <property type="entry name" value="CD20"/>
    <property type="match status" value="1"/>
</dbReference>
<proteinExistence type="inferred from homology"/>
<evidence type="ECO:0000256" key="6">
    <source>
        <dbReference type="SAM" id="Phobius"/>
    </source>
</evidence>
<dbReference type="PANTHER" id="PTHR23320">
    <property type="entry name" value="MEMBRANE-SPANNING 4-DOMAINS SUBFAMILY A MS4A -RELATED"/>
    <property type="match status" value="1"/>
</dbReference>
<feature type="transmembrane region" description="Helical" evidence="6">
    <location>
        <begin position="84"/>
        <end position="106"/>
    </location>
</feature>
<feature type="transmembrane region" description="Helical" evidence="6">
    <location>
        <begin position="53"/>
        <end position="78"/>
    </location>
</feature>
<protein>
    <submittedName>
        <fullName evidence="7">Uncharacterized protein</fullName>
    </submittedName>
</protein>
<dbReference type="InterPro" id="IPR030417">
    <property type="entry name" value="MS4A"/>
</dbReference>
<feature type="transmembrane region" description="Helical" evidence="6">
    <location>
        <begin position="169"/>
        <end position="188"/>
    </location>
</feature>
<reference evidence="7" key="1">
    <citation type="submission" date="2023-08" db="EMBL/GenBank/DDBJ databases">
        <title>Chromosome-level Genome Assembly of mud carp (Cirrhinus molitorella).</title>
        <authorList>
            <person name="Liu H."/>
        </authorList>
    </citation>
    <scope>NUCLEOTIDE SEQUENCE</scope>
    <source>
        <strain evidence="7">Prfri</strain>
        <tissue evidence="7">Muscle</tissue>
    </source>
</reference>
<keyword evidence="5 6" id="KW-0472">Membrane</keyword>
<keyword evidence="3 6" id="KW-0812">Transmembrane</keyword>
<evidence type="ECO:0000256" key="3">
    <source>
        <dbReference type="ARBA" id="ARBA00022692"/>
    </source>
</evidence>
<evidence type="ECO:0000256" key="4">
    <source>
        <dbReference type="ARBA" id="ARBA00022989"/>
    </source>
</evidence>
<accession>A0AA88TX37</accession>
<comment type="caution">
    <text evidence="7">The sequence shown here is derived from an EMBL/GenBank/DDBJ whole genome shotgun (WGS) entry which is preliminary data.</text>
</comment>
<keyword evidence="4 6" id="KW-1133">Transmembrane helix</keyword>
<evidence type="ECO:0000256" key="1">
    <source>
        <dbReference type="ARBA" id="ARBA00004141"/>
    </source>
</evidence>
<name>A0AA88TX37_9TELE</name>
<dbReference type="GO" id="GO:0016020">
    <property type="term" value="C:membrane"/>
    <property type="evidence" value="ECO:0007669"/>
    <property type="project" value="UniProtKB-SubCell"/>
</dbReference>
<evidence type="ECO:0000313" key="8">
    <source>
        <dbReference type="Proteomes" id="UP001187343"/>
    </source>
</evidence>
<gene>
    <name evidence="7" type="ORF">Q8A67_002717</name>
</gene>
<evidence type="ECO:0000313" key="7">
    <source>
        <dbReference type="EMBL" id="KAK2914318.1"/>
    </source>
</evidence>
<evidence type="ECO:0000256" key="2">
    <source>
        <dbReference type="ARBA" id="ARBA00009565"/>
    </source>
</evidence>
<comment type="similarity">
    <text evidence="2">Belongs to the MS4A family.</text>
</comment>
<dbReference type="EMBL" id="JAUYZG010000002">
    <property type="protein sequence ID" value="KAK2914318.1"/>
    <property type="molecule type" value="Genomic_DNA"/>
</dbReference>
<comment type="subcellular location">
    <subcellularLocation>
        <location evidence="1">Membrane</location>
        <topology evidence="1">Multi-pass membrane protein</topology>
    </subcellularLocation>
</comment>
<evidence type="ECO:0000256" key="5">
    <source>
        <dbReference type="ARBA" id="ARBA00023136"/>
    </source>
</evidence>
<keyword evidence="8" id="KW-1185">Reference proteome</keyword>
<dbReference type="InterPro" id="IPR007237">
    <property type="entry name" value="CD20-like"/>
</dbReference>